<dbReference type="Pfam" id="PF18480">
    <property type="entry name" value="DUF5615"/>
    <property type="match status" value="1"/>
</dbReference>
<gene>
    <name evidence="2" type="ORF">MNBD_GAMMA26-411</name>
    <name evidence="3" type="ORF">MNBD_GAMMA26-417</name>
</gene>
<evidence type="ECO:0000313" key="2">
    <source>
        <dbReference type="EMBL" id="VAX06644.1"/>
    </source>
</evidence>
<dbReference type="EMBL" id="UOFX01000016">
    <property type="protein sequence ID" value="VAX06644.1"/>
    <property type="molecule type" value="Genomic_DNA"/>
</dbReference>
<dbReference type="InterPro" id="IPR041049">
    <property type="entry name" value="DUF5615"/>
</dbReference>
<sequence length="116" mass="13127">MKLLLDTCVWGGALDEIKLAGYDAVWAGDWREDPGDDEILAIAAREDRILVTLDKDFGELAIIHQQPHKGIIRIVNIAARQQARYCLAILKKHGHELHRGAIITAYSDRLRIRSME</sequence>
<organism evidence="2">
    <name type="scientific">hydrothermal vent metagenome</name>
    <dbReference type="NCBI Taxonomy" id="652676"/>
    <lineage>
        <taxon>unclassified sequences</taxon>
        <taxon>metagenomes</taxon>
        <taxon>ecological metagenomes</taxon>
    </lineage>
</organism>
<dbReference type="EMBL" id="UOFX01000016">
    <property type="protein sequence ID" value="VAX06653.1"/>
    <property type="molecule type" value="Genomic_DNA"/>
</dbReference>
<reference evidence="2" key="1">
    <citation type="submission" date="2018-06" db="EMBL/GenBank/DDBJ databases">
        <authorList>
            <person name="Zhirakovskaya E."/>
        </authorList>
    </citation>
    <scope>NUCLEOTIDE SEQUENCE</scope>
</reference>
<accession>A0A3B1B3P4</accession>
<evidence type="ECO:0000259" key="1">
    <source>
        <dbReference type="Pfam" id="PF18480"/>
    </source>
</evidence>
<dbReference type="AlphaFoldDB" id="A0A3B1B3P4"/>
<feature type="domain" description="DUF5615" evidence="1">
    <location>
        <begin position="1"/>
        <end position="103"/>
    </location>
</feature>
<name>A0A3B1B3P4_9ZZZZ</name>
<protein>
    <recommendedName>
        <fullName evidence="1">DUF5615 domain-containing protein</fullName>
    </recommendedName>
</protein>
<evidence type="ECO:0000313" key="3">
    <source>
        <dbReference type="EMBL" id="VAX06653.1"/>
    </source>
</evidence>
<proteinExistence type="predicted"/>